<sequence length="408" mass="47007">MGLGKTLQALALAANFRGDWPAIAIVPSSLKDQWNIQIRKWCSNLFEDIDEQLQIINSGSDVVKKNIKFLLCSYEMASKVDAKTVNFQLAILDESHYLNDLKSKRSRTILPFIKKMKRIICLTGTPALNAPVELYVHFLMLYPTKISLNEFADRYSIRKYNKFSRRIEYSDIRLEKELYFLLSYTFMIRRKKLNVLQELPDKIREPIFIDILEEESLPIQTKLKQLQGNILSNVESKLLINELFKLTGSAKVKILKSYIENIMHKAHKCVIFAHHIEVLKKIKEIIENLRYNYIYIDGSIAISSRKKYIDQFVKGDASVAILSVLACGTGLEFSVADSVVFAELYWVPGVLLQAEDRVHRIGSNHKTIKVYYMIAKNTIDIIVWKKLNKKWKSLSSGLNGLTETFVNS</sequence>
<evidence type="ECO:0000256" key="4">
    <source>
        <dbReference type="ARBA" id="ARBA00022840"/>
    </source>
</evidence>
<keyword evidence="3" id="KW-0347">Helicase</keyword>
<dbReference type="SUPFAM" id="SSF52540">
    <property type="entry name" value="P-loop containing nucleoside triphosphate hydrolases"/>
    <property type="match status" value="2"/>
</dbReference>
<dbReference type="InterPro" id="IPR000330">
    <property type="entry name" value="SNF2_N"/>
</dbReference>
<keyword evidence="7" id="KW-1185">Reference proteome</keyword>
<dbReference type="PROSITE" id="PS51192">
    <property type="entry name" value="HELICASE_ATP_BIND_1"/>
    <property type="match status" value="1"/>
</dbReference>
<evidence type="ECO:0000256" key="2">
    <source>
        <dbReference type="ARBA" id="ARBA00022801"/>
    </source>
</evidence>
<dbReference type="PROSITE" id="PS51194">
    <property type="entry name" value="HELICASE_CTER"/>
    <property type="match status" value="1"/>
</dbReference>
<dbReference type="GO" id="GO:0004386">
    <property type="term" value="F:helicase activity"/>
    <property type="evidence" value="ECO:0007669"/>
    <property type="project" value="UniProtKB-KW"/>
</dbReference>
<dbReference type="AlphaFoldDB" id="A0A6P6XP37"/>
<dbReference type="Pfam" id="PF00176">
    <property type="entry name" value="SNF2-rel_dom"/>
    <property type="match status" value="1"/>
</dbReference>
<gene>
    <name evidence="8" type="primary">LOC113788380</name>
</gene>
<evidence type="ECO:0000256" key="3">
    <source>
        <dbReference type="ARBA" id="ARBA00022806"/>
    </source>
</evidence>
<evidence type="ECO:0000259" key="5">
    <source>
        <dbReference type="PROSITE" id="PS51192"/>
    </source>
</evidence>
<dbReference type="OrthoDB" id="2801544at2759"/>
<dbReference type="KEGG" id="dpte:113788380"/>
<dbReference type="PANTHER" id="PTHR45766">
    <property type="entry name" value="DNA ANNEALING HELICASE AND ENDONUCLEASE ZRANB3 FAMILY MEMBER"/>
    <property type="match status" value="1"/>
</dbReference>
<name>A0A6P6XP37_DERPT</name>
<evidence type="ECO:0000313" key="7">
    <source>
        <dbReference type="Proteomes" id="UP000515146"/>
    </source>
</evidence>
<dbReference type="OMA" id="DMANSAH"/>
<feature type="domain" description="Helicase ATP-binding" evidence="5">
    <location>
        <begin position="1"/>
        <end position="144"/>
    </location>
</feature>
<dbReference type="GO" id="GO:0016787">
    <property type="term" value="F:hydrolase activity"/>
    <property type="evidence" value="ECO:0007669"/>
    <property type="project" value="UniProtKB-KW"/>
</dbReference>
<dbReference type="InterPro" id="IPR049730">
    <property type="entry name" value="SNF2/RAD54-like_C"/>
</dbReference>
<evidence type="ECO:0000256" key="1">
    <source>
        <dbReference type="ARBA" id="ARBA00022741"/>
    </source>
</evidence>
<dbReference type="GO" id="GO:0006281">
    <property type="term" value="P:DNA repair"/>
    <property type="evidence" value="ECO:0007669"/>
    <property type="project" value="TreeGrafter"/>
</dbReference>
<dbReference type="RefSeq" id="XP_027193644.1">
    <property type="nucleotide sequence ID" value="XM_027337843.1"/>
</dbReference>
<accession>A0A6P6XP37</accession>
<keyword evidence="4" id="KW-0067">ATP-binding</keyword>
<protein>
    <submittedName>
        <fullName evidence="8">DNA annealing helicase and endonuclease ZRANB3-like</fullName>
    </submittedName>
</protein>
<evidence type="ECO:0000313" key="8">
    <source>
        <dbReference type="RefSeq" id="XP_027193644.1"/>
    </source>
</evidence>
<dbReference type="GO" id="GO:0004520">
    <property type="term" value="F:DNA endonuclease activity"/>
    <property type="evidence" value="ECO:0007669"/>
    <property type="project" value="TreeGrafter"/>
</dbReference>
<dbReference type="InParanoid" id="A0A6P6XP37"/>
<feature type="domain" description="Helicase C-terminal" evidence="6">
    <location>
        <begin position="254"/>
        <end position="402"/>
    </location>
</feature>
<dbReference type="InterPro" id="IPR014001">
    <property type="entry name" value="Helicase_ATP-bd"/>
</dbReference>
<dbReference type="Proteomes" id="UP000515146">
    <property type="component" value="Unplaced"/>
</dbReference>
<dbReference type="InterPro" id="IPR001650">
    <property type="entry name" value="Helicase_C-like"/>
</dbReference>
<reference evidence="8" key="1">
    <citation type="submission" date="2025-08" db="UniProtKB">
        <authorList>
            <consortium name="RefSeq"/>
        </authorList>
    </citation>
    <scope>IDENTIFICATION</scope>
    <source>
        <strain evidence="8">Airmid</strain>
    </source>
</reference>
<dbReference type="PANTHER" id="PTHR45766:SF3">
    <property type="entry name" value="DNA ANNEALING HELICASE AND ENDONUCLEASE ZRANB3"/>
    <property type="match status" value="1"/>
</dbReference>
<keyword evidence="2" id="KW-0378">Hydrolase</keyword>
<dbReference type="GO" id="GO:0031297">
    <property type="term" value="P:replication fork processing"/>
    <property type="evidence" value="ECO:0007669"/>
    <property type="project" value="TreeGrafter"/>
</dbReference>
<dbReference type="Pfam" id="PF00271">
    <property type="entry name" value="Helicase_C"/>
    <property type="match status" value="1"/>
</dbReference>
<proteinExistence type="predicted"/>
<organism evidence="7 8">
    <name type="scientific">Dermatophagoides pteronyssinus</name>
    <name type="common">European house dust mite</name>
    <dbReference type="NCBI Taxonomy" id="6956"/>
    <lineage>
        <taxon>Eukaryota</taxon>
        <taxon>Metazoa</taxon>
        <taxon>Ecdysozoa</taxon>
        <taxon>Arthropoda</taxon>
        <taxon>Chelicerata</taxon>
        <taxon>Arachnida</taxon>
        <taxon>Acari</taxon>
        <taxon>Acariformes</taxon>
        <taxon>Sarcoptiformes</taxon>
        <taxon>Astigmata</taxon>
        <taxon>Psoroptidia</taxon>
        <taxon>Analgoidea</taxon>
        <taxon>Pyroglyphidae</taxon>
        <taxon>Dermatophagoidinae</taxon>
        <taxon>Dermatophagoides</taxon>
    </lineage>
</organism>
<dbReference type="SMART" id="SM00490">
    <property type="entry name" value="HELICc"/>
    <property type="match status" value="1"/>
</dbReference>
<dbReference type="InterPro" id="IPR027417">
    <property type="entry name" value="P-loop_NTPase"/>
</dbReference>
<dbReference type="Gene3D" id="3.40.50.10810">
    <property type="entry name" value="Tandem AAA-ATPase domain"/>
    <property type="match status" value="1"/>
</dbReference>
<dbReference type="InterPro" id="IPR038718">
    <property type="entry name" value="SNF2-like_sf"/>
</dbReference>
<dbReference type="Gene3D" id="3.40.50.300">
    <property type="entry name" value="P-loop containing nucleotide triphosphate hydrolases"/>
    <property type="match status" value="1"/>
</dbReference>
<keyword evidence="1" id="KW-0547">Nucleotide-binding</keyword>
<dbReference type="GO" id="GO:0043596">
    <property type="term" value="C:nuclear replication fork"/>
    <property type="evidence" value="ECO:0007669"/>
    <property type="project" value="TreeGrafter"/>
</dbReference>
<dbReference type="GO" id="GO:0005524">
    <property type="term" value="F:ATP binding"/>
    <property type="evidence" value="ECO:0007669"/>
    <property type="project" value="UniProtKB-KW"/>
</dbReference>
<dbReference type="CDD" id="cd18793">
    <property type="entry name" value="SF2_C_SNF"/>
    <property type="match status" value="1"/>
</dbReference>
<evidence type="ECO:0000259" key="6">
    <source>
        <dbReference type="PROSITE" id="PS51194"/>
    </source>
</evidence>